<feature type="disulfide bond" evidence="1">
    <location>
        <begin position="13"/>
        <end position="23"/>
    </location>
</feature>
<reference evidence="4 5" key="2">
    <citation type="submission" date="2018-11" db="EMBL/GenBank/DDBJ databases">
        <authorList>
            <consortium name="Pathogen Informatics"/>
        </authorList>
    </citation>
    <scope>NUCLEOTIDE SEQUENCE [LARGE SCALE GENOMIC DNA]</scope>
</reference>
<dbReference type="Proteomes" id="UP000271162">
    <property type="component" value="Unassembled WGS sequence"/>
</dbReference>
<gene>
    <name evidence="4" type="ORF">NBR_LOCUS11575</name>
</gene>
<name>A0A0N4Y681_NIPBR</name>
<dbReference type="EMBL" id="UYSL01020553">
    <property type="protein sequence ID" value="VDL75164.1"/>
    <property type="molecule type" value="Genomic_DNA"/>
</dbReference>
<protein>
    <submittedName>
        <fullName evidence="6">EGF-like domain-containing protein</fullName>
    </submittedName>
</protein>
<evidence type="ECO:0000256" key="1">
    <source>
        <dbReference type="PROSITE-ProRule" id="PRU00076"/>
    </source>
</evidence>
<dbReference type="PROSITE" id="PS50026">
    <property type="entry name" value="EGF_3"/>
    <property type="match status" value="1"/>
</dbReference>
<proteinExistence type="predicted"/>
<dbReference type="AlphaFoldDB" id="A0A0N4Y681"/>
<dbReference type="PROSITE" id="PS00022">
    <property type="entry name" value="EGF_1"/>
    <property type="match status" value="1"/>
</dbReference>
<keyword evidence="1" id="KW-1015">Disulfide bond</keyword>
<evidence type="ECO:0000313" key="5">
    <source>
        <dbReference type="Proteomes" id="UP000271162"/>
    </source>
</evidence>
<evidence type="ECO:0000256" key="2">
    <source>
        <dbReference type="SAM" id="Phobius"/>
    </source>
</evidence>
<feature type="transmembrane region" description="Helical" evidence="2">
    <location>
        <begin position="60"/>
        <end position="84"/>
    </location>
</feature>
<evidence type="ECO:0000313" key="6">
    <source>
        <dbReference type="WBParaSite" id="NBR_0001157401-mRNA-1"/>
    </source>
</evidence>
<keyword evidence="2" id="KW-1133">Transmembrane helix</keyword>
<sequence>MAMLLHSVDRSFCVERCLEVGVCYKSSIGYLCLCDSGEVGVSCGPAVGVTLSIPTEILSYWPFFVAWVILGVVVGFVTLFVMWLKQRRSRMVAVPVDVEAPAVAMVELEPAVDGMELEPLGEDFERWLPVDEYSLPIEALRVIGRSASDSSLSTRSSRAPPPVIFFV</sequence>
<reference evidence="6" key="1">
    <citation type="submission" date="2017-02" db="UniProtKB">
        <authorList>
            <consortium name="WormBaseParasite"/>
        </authorList>
    </citation>
    <scope>IDENTIFICATION</scope>
</reference>
<dbReference type="InterPro" id="IPR000742">
    <property type="entry name" value="EGF"/>
</dbReference>
<keyword evidence="2" id="KW-0812">Transmembrane</keyword>
<keyword evidence="2" id="KW-0472">Membrane</keyword>
<feature type="disulfide bond" evidence="1">
    <location>
        <begin position="34"/>
        <end position="43"/>
    </location>
</feature>
<organism evidence="6">
    <name type="scientific">Nippostrongylus brasiliensis</name>
    <name type="common">Rat hookworm</name>
    <dbReference type="NCBI Taxonomy" id="27835"/>
    <lineage>
        <taxon>Eukaryota</taxon>
        <taxon>Metazoa</taxon>
        <taxon>Ecdysozoa</taxon>
        <taxon>Nematoda</taxon>
        <taxon>Chromadorea</taxon>
        <taxon>Rhabditida</taxon>
        <taxon>Rhabditina</taxon>
        <taxon>Rhabditomorpha</taxon>
        <taxon>Strongyloidea</taxon>
        <taxon>Heligmosomidae</taxon>
        <taxon>Nippostrongylus</taxon>
    </lineage>
</organism>
<keyword evidence="1" id="KW-0245">EGF-like domain</keyword>
<feature type="domain" description="EGF-like" evidence="3">
    <location>
        <begin position="9"/>
        <end position="44"/>
    </location>
</feature>
<keyword evidence="5" id="KW-1185">Reference proteome</keyword>
<dbReference type="WBParaSite" id="NBR_0001157401-mRNA-1">
    <property type="protein sequence ID" value="NBR_0001157401-mRNA-1"/>
    <property type="gene ID" value="NBR_0001157401"/>
</dbReference>
<evidence type="ECO:0000259" key="3">
    <source>
        <dbReference type="PROSITE" id="PS50026"/>
    </source>
</evidence>
<evidence type="ECO:0000313" key="4">
    <source>
        <dbReference type="EMBL" id="VDL75164.1"/>
    </source>
</evidence>
<accession>A0A0N4Y681</accession>
<comment type="caution">
    <text evidence="1">Lacks conserved residue(s) required for the propagation of feature annotation.</text>
</comment>